<dbReference type="OrthoDB" id="10068368at2759"/>
<dbReference type="InterPro" id="IPR001452">
    <property type="entry name" value="SH3_domain"/>
</dbReference>
<feature type="domain" description="VHS" evidence="10">
    <location>
        <begin position="17"/>
        <end position="158"/>
    </location>
</feature>
<dbReference type="InterPro" id="IPR050670">
    <property type="entry name" value="STAM"/>
</dbReference>
<evidence type="ECO:0000256" key="1">
    <source>
        <dbReference type="ARBA" id="ARBA00004177"/>
    </source>
</evidence>
<dbReference type="Gene3D" id="2.30.30.40">
    <property type="entry name" value="SH3 Domains"/>
    <property type="match status" value="1"/>
</dbReference>
<organism evidence="12 13">
    <name type="scientific">Helobdella robusta</name>
    <name type="common">Californian leech</name>
    <dbReference type="NCBI Taxonomy" id="6412"/>
    <lineage>
        <taxon>Eukaryota</taxon>
        <taxon>Metazoa</taxon>
        <taxon>Spiralia</taxon>
        <taxon>Lophotrochozoa</taxon>
        <taxon>Annelida</taxon>
        <taxon>Clitellata</taxon>
        <taxon>Hirudinea</taxon>
        <taxon>Rhynchobdellida</taxon>
        <taxon>Glossiphoniidae</taxon>
        <taxon>Helobdella</taxon>
    </lineage>
</organism>
<dbReference type="PROSITE" id="PS50179">
    <property type="entry name" value="VHS"/>
    <property type="match status" value="1"/>
</dbReference>
<gene>
    <name evidence="12" type="primary">20206022</name>
    <name evidence="11" type="ORF">HELRODRAFT_176946</name>
</gene>
<accession>T1FB23</accession>
<dbReference type="GO" id="GO:0043328">
    <property type="term" value="P:protein transport to vacuole involved in ubiquitin-dependent protein catabolic process via the multivesicular body sorting pathway"/>
    <property type="evidence" value="ECO:0000318"/>
    <property type="project" value="GO_Central"/>
</dbReference>
<dbReference type="InParanoid" id="T1FB23"/>
<dbReference type="RefSeq" id="XP_009023424.1">
    <property type="nucleotide sequence ID" value="XM_009025176.1"/>
</dbReference>
<feature type="domain" description="SH3" evidence="9">
    <location>
        <begin position="246"/>
        <end position="305"/>
    </location>
</feature>
<comment type="similarity">
    <text evidence="2">Belongs to the STAM family.</text>
</comment>
<keyword evidence="4" id="KW-0813">Transport</keyword>
<evidence type="ECO:0000259" key="9">
    <source>
        <dbReference type="PROSITE" id="PS50002"/>
    </source>
</evidence>
<dbReference type="SMART" id="SM00726">
    <property type="entry name" value="UIM"/>
    <property type="match status" value="1"/>
</dbReference>
<dbReference type="SMART" id="SM00326">
    <property type="entry name" value="SH3"/>
    <property type="match status" value="1"/>
</dbReference>
<dbReference type="PRINTS" id="PR00452">
    <property type="entry name" value="SH3DOMAIN"/>
</dbReference>
<dbReference type="GO" id="GO:0043130">
    <property type="term" value="F:ubiquitin binding"/>
    <property type="evidence" value="ECO:0007669"/>
    <property type="project" value="InterPro"/>
</dbReference>
<dbReference type="KEGG" id="hro:HELRODRAFT_176946"/>
<dbReference type="HOGENOM" id="CLU_010104_0_1_1"/>
<keyword evidence="6" id="KW-0653">Protein transport</keyword>
<sequence length="561" mass="63029">MPFFSNPNPFDASVEKATDERNTSEDWATILDICDKAKQSQVAAKNCYKAVMKRVLNRNPHIALQAISLLNACVKNAGRYFWLEIASKDFITDCRKIISEEKQGVIQKKISNQLKHHLRSWAKTEFKSDSELRNEMMYFFSSIPGLYKSLKHEGVSFTLDDGSTNSKLKKLSKDPNVVQSKEEEEDIAKAIALSLKDSEKSKPFSSSAYSSSSSSAAAAASSIYPAFQSASSSSSSSSYSTVNKNKEPRKVKALYDFEAVEDNELTFKAGEIIGVIDDSDQNWWKGVSWRGEGLFPANFVTNELESEDDKIGATSSKKSKNKNESDDGDNADDDDDEEEDDDDDGEVVERKNAGFVGKVAGGRRKRRKDEKINTTLNMLQSADPCGDVQTDPENMQTYEEHCKLMIPLINQELEKIDRQHMKLMEFNDKLIHSLELYHTLMAELPHSTTAAATSTTSSSTLMINHFSRSSSSSFNNNIFLQHTSIKHQHCQPTIHCHRTLMYVNMYQPVNISNITTVQTNMASLPPQQQPPQPPQPQPPQSQLSQQQLQNIQQQPQLQLQQ</sequence>
<dbReference type="PANTHER" id="PTHR45929">
    <property type="entry name" value="JAK PATHWAY SIGNAL TRANSDUCTION ADAPTOR MOLECULE"/>
    <property type="match status" value="1"/>
</dbReference>
<dbReference type="FunCoup" id="T1FB23">
    <property type="interactions" value="981"/>
</dbReference>
<feature type="compositionally biased region" description="Acidic residues" evidence="8">
    <location>
        <begin position="326"/>
        <end position="346"/>
    </location>
</feature>
<reference evidence="13" key="1">
    <citation type="submission" date="2012-12" db="EMBL/GenBank/DDBJ databases">
        <authorList>
            <person name="Hellsten U."/>
            <person name="Grimwood J."/>
            <person name="Chapman J.A."/>
            <person name="Shapiro H."/>
            <person name="Aerts A."/>
            <person name="Otillar R.P."/>
            <person name="Terry A.Y."/>
            <person name="Boore J.L."/>
            <person name="Simakov O."/>
            <person name="Marletaz F."/>
            <person name="Cho S.-J."/>
            <person name="Edsinger-Gonzales E."/>
            <person name="Havlak P."/>
            <person name="Kuo D.-H."/>
            <person name="Larsson T."/>
            <person name="Lv J."/>
            <person name="Arendt D."/>
            <person name="Savage R."/>
            <person name="Osoegawa K."/>
            <person name="de Jong P."/>
            <person name="Lindberg D.R."/>
            <person name="Seaver E.C."/>
            <person name="Weisblat D.A."/>
            <person name="Putnam N.H."/>
            <person name="Grigoriev I.V."/>
            <person name="Rokhsar D.S."/>
        </authorList>
    </citation>
    <scope>NUCLEOTIDE SEQUENCE</scope>
</reference>
<dbReference type="EnsemblMetazoa" id="HelroT176946">
    <property type="protein sequence ID" value="HelroP176946"/>
    <property type="gene ID" value="HelroG176946"/>
</dbReference>
<dbReference type="Gene3D" id="1.20.5.1940">
    <property type="match status" value="1"/>
</dbReference>
<dbReference type="Pfam" id="PF00790">
    <property type="entry name" value="VHS"/>
    <property type="match status" value="1"/>
</dbReference>
<keyword evidence="3 7" id="KW-0728">SH3 domain</keyword>
<dbReference type="InterPro" id="IPR008942">
    <property type="entry name" value="ENTH_VHS"/>
</dbReference>
<evidence type="ECO:0000259" key="10">
    <source>
        <dbReference type="PROSITE" id="PS50179"/>
    </source>
</evidence>
<feature type="compositionally biased region" description="Low complexity" evidence="8">
    <location>
        <begin position="540"/>
        <end position="561"/>
    </location>
</feature>
<evidence type="ECO:0000256" key="2">
    <source>
        <dbReference type="ARBA" id="ARBA00009666"/>
    </source>
</evidence>
<name>T1FB23_HELRO</name>
<evidence type="ECO:0000313" key="12">
    <source>
        <dbReference type="EnsemblMetazoa" id="HelroP176946"/>
    </source>
</evidence>
<dbReference type="STRING" id="6412.T1FB23"/>
<dbReference type="SMART" id="SM00288">
    <property type="entry name" value="VHS"/>
    <property type="match status" value="1"/>
</dbReference>
<dbReference type="CTD" id="20206022"/>
<evidence type="ECO:0000256" key="6">
    <source>
        <dbReference type="ARBA" id="ARBA00022927"/>
    </source>
</evidence>
<evidence type="ECO:0000256" key="4">
    <source>
        <dbReference type="ARBA" id="ARBA00022448"/>
    </source>
</evidence>
<dbReference type="EMBL" id="KB097144">
    <property type="protein sequence ID" value="ESN98470.1"/>
    <property type="molecule type" value="Genomic_DNA"/>
</dbReference>
<dbReference type="Pfam" id="PF00018">
    <property type="entry name" value="SH3_1"/>
    <property type="match status" value="1"/>
</dbReference>
<feature type="region of interest" description="Disordered" evidence="8">
    <location>
        <begin position="522"/>
        <end position="561"/>
    </location>
</feature>
<dbReference type="Proteomes" id="UP000015101">
    <property type="component" value="Unassembled WGS sequence"/>
</dbReference>
<dbReference type="InterPro" id="IPR002014">
    <property type="entry name" value="VHS_dom"/>
</dbReference>
<proteinExistence type="inferred from homology"/>
<protein>
    <recommendedName>
        <fullName evidence="14">Signal transducing adapter molecule 1</fullName>
    </recommendedName>
</protein>
<dbReference type="PROSITE" id="PS50330">
    <property type="entry name" value="UIM"/>
    <property type="match status" value="1"/>
</dbReference>
<evidence type="ECO:0000256" key="8">
    <source>
        <dbReference type="SAM" id="MobiDB-lite"/>
    </source>
</evidence>
<dbReference type="EMBL" id="AMQM01005886">
    <property type="status" value="NOT_ANNOTATED_CDS"/>
    <property type="molecule type" value="Genomic_DNA"/>
</dbReference>
<dbReference type="SUPFAM" id="SSF50044">
    <property type="entry name" value="SH3-domain"/>
    <property type="match status" value="1"/>
</dbReference>
<evidence type="ECO:0000256" key="7">
    <source>
        <dbReference type="PROSITE-ProRule" id="PRU00192"/>
    </source>
</evidence>
<dbReference type="GO" id="GO:0033565">
    <property type="term" value="C:ESCRT-0 complex"/>
    <property type="evidence" value="ECO:0000318"/>
    <property type="project" value="GO_Central"/>
</dbReference>
<dbReference type="eggNOG" id="KOG2199">
    <property type="taxonomic scope" value="Eukaryota"/>
</dbReference>
<dbReference type="CDD" id="cd11820">
    <property type="entry name" value="SH3_STAM"/>
    <property type="match status" value="1"/>
</dbReference>
<keyword evidence="13" id="KW-1185">Reference proteome</keyword>
<dbReference type="PROSITE" id="PS50002">
    <property type="entry name" value="SH3"/>
    <property type="match status" value="1"/>
</dbReference>
<evidence type="ECO:0000256" key="5">
    <source>
        <dbReference type="ARBA" id="ARBA00022753"/>
    </source>
</evidence>
<keyword evidence="5" id="KW-0967">Endosome</keyword>
<comment type="subcellular location">
    <subcellularLocation>
        <location evidence="1">Endosome</location>
    </subcellularLocation>
</comment>
<dbReference type="OMA" id="GLMEECY"/>
<dbReference type="GeneID" id="20206022"/>
<dbReference type="PANTHER" id="PTHR45929:SF3">
    <property type="entry name" value="JAK PATHWAY SIGNAL TRANSDUCTION ADAPTOR MOLECULE"/>
    <property type="match status" value="1"/>
</dbReference>
<dbReference type="InterPro" id="IPR036028">
    <property type="entry name" value="SH3-like_dom_sf"/>
</dbReference>
<dbReference type="AlphaFoldDB" id="T1FB23"/>
<reference evidence="12" key="3">
    <citation type="submission" date="2015-06" db="UniProtKB">
        <authorList>
            <consortium name="EnsemblMetazoa"/>
        </authorList>
    </citation>
    <scope>IDENTIFICATION</scope>
</reference>
<dbReference type="InterPro" id="IPR003903">
    <property type="entry name" value="UIM_dom"/>
</dbReference>
<dbReference type="Gene3D" id="1.25.40.90">
    <property type="match status" value="1"/>
</dbReference>
<feature type="region of interest" description="Disordered" evidence="8">
    <location>
        <begin position="306"/>
        <end position="375"/>
    </location>
</feature>
<evidence type="ECO:0000256" key="3">
    <source>
        <dbReference type="ARBA" id="ARBA00022443"/>
    </source>
</evidence>
<evidence type="ECO:0000313" key="13">
    <source>
        <dbReference type="Proteomes" id="UP000015101"/>
    </source>
</evidence>
<evidence type="ECO:0000313" key="11">
    <source>
        <dbReference type="EMBL" id="ESN98470.1"/>
    </source>
</evidence>
<dbReference type="GO" id="GO:0035091">
    <property type="term" value="F:phosphatidylinositol binding"/>
    <property type="evidence" value="ECO:0007669"/>
    <property type="project" value="InterPro"/>
</dbReference>
<reference evidence="11 13" key="2">
    <citation type="journal article" date="2013" name="Nature">
        <title>Insights into bilaterian evolution from three spiralian genomes.</title>
        <authorList>
            <person name="Simakov O."/>
            <person name="Marletaz F."/>
            <person name="Cho S.J."/>
            <person name="Edsinger-Gonzales E."/>
            <person name="Havlak P."/>
            <person name="Hellsten U."/>
            <person name="Kuo D.H."/>
            <person name="Larsson T."/>
            <person name="Lv J."/>
            <person name="Arendt D."/>
            <person name="Savage R."/>
            <person name="Osoegawa K."/>
            <person name="de Jong P."/>
            <person name="Grimwood J."/>
            <person name="Chapman J.A."/>
            <person name="Shapiro H."/>
            <person name="Aerts A."/>
            <person name="Otillar R.P."/>
            <person name="Terry A.Y."/>
            <person name="Boore J.L."/>
            <person name="Grigoriev I.V."/>
            <person name="Lindberg D.R."/>
            <person name="Seaver E.C."/>
            <person name="Weisblat D.A."/>
            <person name="Putnam N.H."/>
            <person name="Rokhsar D.S."/>
        </authorList>
    </citation>
    <scope>NUCLEOTIDE SEQUENCE</scope>
</reference>
<feature type="compositionally biased region" description="Pro residues" evidence="8">
    <location>
        <begin position="527"/>
        <end position="539"/>
    </location>
</feature>
<evidence type="ECO:0008006" key="14">
    <source>
        <dbReference type="Google" id="ProtNLM"/>
    </source>
</evidence>
<dbReference type="SUPFAM" id="SSF48464">
    <property type="entry name" value="ENTH/VHS domain"/>
    <property type="match status" value="1"/>
</dbReference>